<accession>A0A4Y2SBC9</accession>
<organism evidence="1 2">
    <name type="scientific">Araneus ventricosus</name>
    <name type="common">Orbweaver spider</name>
    <name type="synonym">Epeira ventricosa</name>
    <dbReference type="NCBI Taxonomy" id="182803"/>
    <lineage>
        <taxon>Eukaryota</taxon>
        <taxon>Metazoa</taxon>
        <taxon>Ecdysozoa</taxon>
        <taxon>Arthropoda</taxon>
        <taxon>Chelicerata</taxon>
        <taxon>Arachnida</taxon>
        <taxon>Araneae</taxon>
        <taxon>Araneomorphae</taxon>
        <taxon>Entelegynae</taxon>
        <taxon>Araneoidea</taxon>
        <taxon>Araneidae</taxon>
        <taxon>Araneus</taxon>
    </lineage>
</organism>
<name>A0A4Y2SBC9_ARAVE</name>
<comment type="caution">
    <text evidence="1">The sequence shown here is derived from an EMBL/GenBank/DDBJ whole genome shotgun (WGS) entry which is preliminary data.</text>
</comment>
<dbReference type="Proteomes" id="UP000499080">
    <property type="component" value="Unassembled WGS sequence"/>
</dbReference>
<reference evidence="1 2" key="1">
    <citation type="journal article" date="2019" name="Sci. Rep.">
        <title>Orb-weaving spider Araneus ventricosus genome elucidates the spidroin gene catalogue.</title>
        <authorList>
            <person name="Kono N."/>
            <person name="Nakamura H."/>
            <person name="Ohtoshi R."/>
            <person name="Moran D.A.P."/>
            <person name="Shinohara A."/>
            <person name="Yoshida Y."/>
            <person name="Fujiwara M."/>
            <person name="Mori M."/>
            <person name="Tomita M."/>
            <person name="Arakawa K."/>
        </authorList>
    </citation>
    <scope>NUCLEOTIDE SEQUENCE [LARGE SCALE GENOMIC DNA]</scope>
</reference>
<evidence type="ECO:0000313" key="1">
    <source>
        <dbReference type="EMBL" id="GBN85143.1"/>
    </source>
</evidence>
<dbReference type="AlphaFoldDB" id="A0A4Y2SBC9"/>
<keyword evidence="2" id="KW-1185">Reference proteome</keyword>
<sequence>MDGDGIPNSLKGDWNSRVVIRRPLWRCVLLNLGPLGPESSILTTRQKDFPLSGAEGGEGDQRTAIIADFGASVNGLRLECVEKNPALGQMA</sequence>
<gene>
    <name evidence="1" type="ORF">AVEN_187173_1</name>
</gene>
<evidence type="ECO:0000313" key="2">
    <source>
        <dbReference type="Proteomes" id="UP000499080"/>
    </source>
</evidence>
<dbReference type="EMBL" id="BGPR01020641">
    <property type="protein sequence ID" value="GBN85143.1"/>
    <property type="molecule type" value="Genomic_DNA"/>
</dbReference>
<protein>
    <submittedName>
        <fullName evidence="1">Uncharacterized protein</fullName>
    </submittedName>
</protein>
<proteinExistence type="predicted"/>